<keyword evidence="1" id="KW-1133">Transmembrane helix</keyword>
<name>A0A9D2P6I5_9FIRM</name>
<evidence type="ECO:0000313" key="2">
    <source>
        <dbReference type="EMBL" id="HJC45077.1"/>
    </source>
</evidence>
<evidence type="ECO:0000256" key="1">
    <source>
        <dbReference type="SAM" id="Phobius"/>
    </source>
</evidence>
<accession>A0A9D2P6I5</accession>
<sequence length="202" mass="22076">MDQEKERKQIVFIKGPVKWPVIVAAVILVVVIAVFGVFQMGAGKAKEAEVTVVSTLQKIINVSDLSTFTAVYNGIAEVPNEKNPDKIDYYVSYEARVEAGIDFSDVAISMEDGTITVDIPDVKINDIIVDISSLDFIFFNNRANQSTVTQQAFKACEEDAKTESESQEAILELAQQNAANVATALVKPIVDQLGEGYQLVVE</sequence>
<dbReference type="InterPro" id="IPR025324">
    <property type="entry name" value="DUF4230"/>
</dbReference>
<keyword evidence="1" id="KW-0812">Transmembrane</keyword>
<protein>
    <submittedName>
        <fullName evidence="2">DUF4230 domain-containing protein</fullName>
    </submittedName>
</protein>
<reference evidence="2" key="2">
    <citation type="submission" date="2021-04" db="EMBL/GenBank/DDBJ databases">
        <authorList>
            <person name="Gilroy R."/>
        </authorList>
    </citation>
    <scope>NUCLEOTIDE SEQUENCE</scope>
    <source>
        <strain evidence="2">ChiSjej5B23-2810</strain>
    </source>
</reference>
<proteinExistence type="predicted"/>
<comment type="caution">
    <text evidence="2">The sequence shown here is derived from an EMBL/GenBank/DDBJ whole genome shotgun (WGS) entry which is preliminary data.</text>
</comment>
<feature type="transmembrane region" description="Helical" evidence="1">
    <location>
        <begin position="21"/>
        <end position="42"/>
    </location>
</feature>
<reference evidence="2" key="1">
    <citation type="journal article" date="2021" name="PeerJ">
        <title>Extensive microbial diversity within the chicken gut microbiome revealed by metagenomics and culture.</title>
        <authorList>
            <person name="Gilroy R."/>
            <person name="Ravi A."/>
            <person name="Getino M."/>
            <person name="Pursley I."/>
            <person name="Horton D.L."/>
            <person name="Alikhan N.F."/>
            <person name="Baker D."/>
            <person name="Gharbi K."/>
            <person name="Hall N."/>
            <person name="Watson M."/>
            <person name="Adriaenssens E.M."/>
            <person name="Foster-Nyarko E."/>
            <person name="Jarju S."/>
            <person name="Secka A."/>
            <person name="Antonio M."/>
            <person name="Oren A."/>
            <person name="Chaudhuri R.R."/>
            <person name="La Ragione R."/>
            <person name="Hildebrand F."/>
            <person name="Pallen M.J."/>
        </authorList>
    </citation>
    <scope>NUCLEOTIDE SEQUENCE</scope>
    <source>
        <strain evidence="2">ChiSjej5B23-2810</strain>
    </source>
</reference>
<dbReference type="AlphaFoldDB" id="A0A9D2P6I5"/>
<keyword evidence="1" id="KW-0472">Membrane</keyword>
<evidence type="ECO:0000313" key="3">
    <source>
        <dbReference type="Proteomes" id="UP000823906"/>
    </source>
</evidence>
<organism evidence="2 3">
    <name type="scientific">Candidatus Faecalibacterium faecigallinarum</name>
    <dbReference type="NCBI Taxonomy" id="2838577"/>
    <lineage>
        <taxon>Bacteria</taxon>
        <taxon>Bacillati</taxon>
        <taxon>Bacillota</taxon>
        <taxon>Clostridia</taxon>
        <taxon>Eubacteriales</taxon>
        <taxon>Oscillospiraceae</taxon>
        <taxon>Faecalibacterium</taxon>
    </lineage>
</organism>
<dbReference type="Pfam" id="PF14014">
    <property type="entry name" value="DUF4230"/>
    <property type="match status" value="1"/>
</dbReference>
<gene>
    <name evidence="2" type="ORF">H9703_02885</name>
</gene>
<dbReference type="EMBL" id="DWWN01000023">
    <property type="protein sequence ID" value="HJC45077.1"/>
    <property type="molecule type" value="Genomic_DNA"/>
</dbReference>
<dbReference type="Proteomes" id="UP000823906">
    <property type="component" value="Unassembled WGS sequence"/>
</dbReference>